<dbReference type="Pfam" id="PF06835">
    <property type="entry name" value="LptC"/>
    <property type="match status" value="1"/>
</dbReference>
<dbReference type="NCBIfam" id="TIGR04409">
    <property type="entry name" value="LptC_YrbK"/>
    <property type="match status" value="1"/>
</dbReference>
<evidence type="ECO:0000313" key="3">
    <source>
        <dbReference type="Proteomes" id="UP000555103"/>
    </source>
</evidence>
<reference evidence="2 3" key="1">
    <citation type="submission" date="2020-08" db="EMBL/GenBank/DDBJ databases">
        <title>Genomic Encyclopedia of Type Strains, Phase IV (KMG-IV): sequencing the most valuable type-strain genomes for metagenomic binning, comparative biology and taxonomic classification.</title>
        <authorList>
            <person name="Goeker M."/>
        </authorList>
    </citation>
    <scope>NUCLEOTIDE SEQUENCE [LARGE SCALE GENOMIC DNA]</scope>
    <source>
        <strain evidence="2 3">DSM 104969</strain>
    </source>
</reference>
<gene>
    <name evidence="2" type="ORF">GGR21_001879</name>
</gene>
<keyword evidence="1" id="KW-0812">Transmembrane</keyword>
<dbReference type="GO" id="GO:0005886">
    <property type="term" value="C:plasma membrane"/>
    <property type="evidence" value="ECO:0007669"/>
    <property type="project" value="InterPro"/>
</dbReference>
<name>A0A840CQV5_9BACT</name>
<comment type="caution">
    <text evidence="2">The sequence shown here is derived from an EMBL/GenBank/DDBJ whole genome shotgun (WGS) entry which is preliminary data.</text>
</comment>
<dbReference type="InterPro" id="IPR010664">
    <property type="entry name" value="LipoPS_assembly_LptC-rel"/>
</dbReference>
<dbReference type="Gene3D" id="2.60.450.10">
    <property type="entry name" value="Lipopolysaccharide (LPS) transport protein A like domain"/>
    <property type="match status" value="1"/>
</dbReference>
<dbReference type="InterPro" id="IPR026265">
    <property type="entry name" value="LptC"/>
</dbReference>
<protein>
    <submittedName>
        <fullName evidence="2">LPS export ABC transporter protein LptC</fullName>
    </submittedName>
</protein>
<accession>A0A840CQV5</accession>
<dbReference type="RefSeq" id="WP_183306884.1">
    <property type="nucleotide sequence ID" value="NZ_JACIEP010000005.1"/>
</dbReference>
<keyword evidence="1" id="KW-0472">Membrane</keyword>
<keyword evidence="1" id="KW-1133">Transmembrane helix</keyword>
<dbReference type="PROSITE" id="PS51257">
    <property type="entry name" value="PROKAR_LIPOPROTEIN"/>
    <property type="match status" value="1"/>
</dbReference>
<sequence>MRTVQKKIGVFAMVFFIFTIPFFFAACKSDKKSSVGMTYDPEIIPSMNTDSVSMLISDSGLIRYKMIAKTWEVFDQAKDPYWYYPDGLYLEQFDTTFNVVVTVQSDTAWNYEKKKLWRLKGNVFVRNSVGETFSSDELYWDQQKEKIYSDKYVEVDRPEKGILRGKGGFEANQQMTEYQFKKVGRSDKGGTLLYFNEDSQNLETIDGGEPEEKAE</sequence>
<evidence type="ECO:0000313" key="2">
    <source>
        <dbReference type="EMBL" id="MBB4035984.1"/>
    </source>
</evidence>
<dbReference type="EMBL" id="JACIEP010000005">
    <property type="protein sequence ID" value="MBB4035984.1"/>
    <property type="molecule type" value="Genomic_DNA"/>
</dbReference>
<dbReference type="GO" id="GO:0015221">
    <property type="term" value="F:lipopolysaccharide transmembrane transporter activity"/>
    <property type="evidence" value="ECO:0007669"/>
    <property type="project" value="InterPro"/>
</dbReference>
<dbReference type="Proteomes" id="UP000555103">
    <property type="component" value="Unassembled WGS sequence"/>
</dbReference>
<proteinExistence type="predicted"/>
<organism evidence="2 3">
    <name type="scientific">Dysgonomonas hofstadii</name>
    <dbReference type="NCBI Taxonomy" id="637886"/>
    <lineage>
        <taxon>Bacteria</taxon>
        <taxon>Pseudomonadati</taxon>
        <taxon>Bacteroidota</taxon>
        <taxon>Bacteroidia</taxon>
        <taxon>Bacteroidales</taxon>
        <taxon>Dysgonomonadaceae</taxon>
        <taxon>Dysgonomonas</taxon>
    </lineage>
</organism>
<evidence type="ECO:0000256" key="1">
    <source>
        <dbReference type="SAM" id="Phobius"/>
    </source>
</evidence>
<feature type="transmembrane region" description="Helical" evidence="1">
    <location>
        <begin position="7"/>
        <end position="26"/>
    </location>
</feature>
<dbReference type="AlphaFoldDB" id="A0A840CQV5"/>
<keyword evidence="3" id="KW-1185">Reference proteome</keyword>